<dbReference type="Proteomes" id="UP000243719">
    <property type="component" value="Unassembled WGS sequence"/>
</dbReference>
<dbReference type="GO" id="GO:0070475">
    <property type="term" value="P:rRNA base methylation"/>
    <property type="evidence" value="ECO:0007669"/>
    <property type="project" value="UniProtKB-UniRule"/>
</dbReference>
<dbReference type="STRING" id="1770053.SAMN05216551_108223"/>
<keyword evidence="6" id="KW-0963">Cytoplasm</keyword>
<accession>A0A1H2PSN0</accession>
<evidence type="ECO:0000256" key="6">
    <source>
        <dbReference type="HAMAP-Rule" id="MF_01007"/>
    </source>
</evidence>
<feature type="binding site" evidence="6">
    <location>
        <position position="122"/>
    </location>
    <ligand>
        <name>S-adenosyl-L-methionine</name>
        <dbReference type="ChEBI" id="CHEBI:59789"/>
    </ligand>
</feature>
<keyword evidence="3 6" id="KW-0489">Methyltransferase</keyword>
<evidence type="ECO:0000256" key="5">
    <source>
        <dbReference type="ARBA" id="ARBA00022691"/>
    </source>
</evidence>
<keyword evidence="2 6" id="KW-0698">rRNA processing</keyword>
<evidence type="ECO:0000256" key="3">
    <source>
        <dbReference type="ARBA" id="ARBA00022603"/>
    </source>
</evidence>
<dbReference type="EMBL" id="FNLO01000008">
    <property type="protein sequence ID" value="SDV49598.1"/>
    <property type="molecule type" value="Genomic_DNA"/>
</dbReference>
<comment type="subcellular location">
    <subcellularLocation>
        <location evidence="6">Cytoplasm</location>
    </subcellularLocation>
</comment>
<dbReference type="AlphaFoldDB" id="A0A1H2PSN0"/>
<evidence type="ECO:0000313" key="8">
    <source>
        <dbReference type="Proteomes" id="UP000243719"/>
    </source>
</evidence>
<organism evidence="7 8">
    <name type="scientific">Chitinasiproducens palmae</name>
    <dbReference type="NCBI Taxonomy" id="1770053"/>
    <lineage>
        <taxon>Bacteria</taxon>
        <taxon>Pseudomonadati</taxon>
        <taxon>Pseudomonadota</taxon>
        <taxon>Betaproteobacteria</taxon>
        <taxon>Burkholderiales</taxon>
        <taxon>Burkholderiaceae</taxon>
        <taxon>Chitinasiproducens</taxon>
    </lineage>
</organism>
<evidence type="ECO:0000256" key="2">
    <source>
        <dbReference type="ARBA" id="ARBA00022552"/>
    </source>
</evidence>
<comment type="similarity">
    <text evidence="1 6">Belongs to the methyltransferase superfamily. RsmH family.</text>
</comment>
<keyword evidence="5 6" id="KW-0949">S-adenosyl-L-methionine</keyword>
<dbReference type="InterPro" id="IPR029063">
    <property type="entry name" value="SAM-dependent_MTases_sf"/>
</dbReference>
<dbReference type="HAMAP" id="MF_01007">
    <property type="entry name" value="16SrRNA_methyltr_H"/>
    <property type="match status" value="1"/>
</dbReference>
<feature type="binding site" evidence="6">
    <location>
        <position position="98"/>
    </location>
    <ligand>
        <name>S-adenosyl-L-methionine</name>
        <dbReference type="ChEBI" id="CHEBI:59789"/>
    </ligand>
</feature>
<name>A0A1H2PSN0_9BURK</name>
<comment type="function">
    <text evidence="6">Specifically methylates the N4 position of cytidine in position 1402 (C1402) of 16S rRNA.</text>
</comment>
<keyword evidence="4 6" id="KW-0808">Transferase</keyword>
<dbReference type="PANTHER" id="PTHR11265:SF0">
    <property type="entry name" value="12S RRNA N4-METHYLCYTIDINE METHYLTRANSFERASE"/>
    <property type="match status" value="1"/>
</dbReference>
<proteinExistence type="inferred from homology"/>
<dbReference type="InterPro" id="IPR023397">
    <property type="entry name" value="SAM-dep_MeTrfase_MraW_recog"/>
</dbReference>
<dbReference type="SUPFAM" id="SSF53335">
    <property type="entry name" value="S-adenosyl-L-methionine-dependent methyltransferases"/>
    <property type="match status" value="1"/>
</dbReference>
<gene>
    <name evidence="6" type="primary">rsmH</name>
    <name evidence="7" type="ORF">SAMN05216551_108223</name>
</gene>
<dbReference type="GO" id="GO:0005737">
    <property type="term" value="C:cytoplasm"/>
    <property type="evidence" value="ECO:0007669"/>
    <property type="project" value="UniProtKB-SubCell"/>
</dbReference>
<evidence type="ECO:0000256" key="4">
    <source>
        <dbReference type="ARBA" id="ARBA00022679"/>
    </source>
</evidence>
<feature type="binding site" evidence="6">
    <location>
        <position position="150"/>
    </location>
    <ligand>
        <name>S-adenosyl-L-methionine</name>
        <dbReference type="ChEBI" id="CHEBI:59789"/>
    </ligand>
</feature>
<dbReference type="PIRSF" id="PIRSF004486">
    <property type="entry name" value="MraW"/>
    <property type="match status" value="1"/>
</dbReference>
<feature type="binding site" evidence="6">
    <location>
        <position position="143"/>
    </location>
    <ligand>
        <name>S-adenosyl-L-methionine</name>
        <dbReference type="ChEBI" id="CHEBI:59789"/>
    </ligand>
</feature>
<dbReference type="Gene3D" id="3.40.50.150">
    <property type="entry name" value="Vaccinia Virus protein VP39"/>
    <property type="match status" value="1"/>
</dbReference>
<comment type="catalytic activity">
    <reaction evidence="6">
        <text>cytidine(1402) in 16S rRNA + S-adenosyl-L-methionine = N(4)-methylcytidine(1402) in 16S rRNA + S-adenosyl-L-homocysteine + H(+)</text>
        <dbReference type="Rhea" id="RHEA:42928"/>
        <dbReference type="Rhea" id="RHEA-COMP:10286"/>
        <dbReference type="Rhea" id="RHEA-COMP:10287"/>
        <dbReference type="ChEBI" id="CHEBI:15378"/>
        <dbReference type="ChEBI" id="CHEBI:57856"/>
        <dbReference type="ChEBI" id="CHEBI:59789"/>
        <dbReference type="ChEBI" id="CHEBI:74506"/>
        <dbReference type="ChEBI" id="CHEBI:82748"/>
        <dbReference type="EC" id="2.1.1.199"/>
    </reaction>
</comment>
<reference evidence="8" key="1">
    <citation type="submission" date="2016-09" db="EMBL/GenBank/DDBJ databases">
        <authorList>
            <person name="Varghese N."/>
            <person name="Submissions S."/>
        </authorList>
    </citation>
    <scope>NUCLEOTIDE SEQUENCE [LARGE SCALE GENOMIC DNA]</scope>
    <source>
        <strain evidence="8">JS23</strain>
    </source>
</reference>
<dbReference type="InterPro" id="IPR002903">
    <property type="entry name" value="RsmH"/>
</dbReference>
<feature type="binding site" evidence="6">
    <location>
        <begin position="78"/>
        <end position="80"/>
    </location>
    <ligand>
        <name>S-adenosyl-L-methionine</name>
        <dbReference type="ChEBI" id="CHEBI:59789"/>
    </ligand>
</feature>
<dbReference type="GO" id="GO:0071424">
    <property type="term" value="F:rRNA (cytosine-N4-)-methyltransferase activity"/>
    <property type="evidence" value="ECO:0007669"/>
    <property type="project" value="UniProtKB-UniRule"/>
</dbReference>
<keyword evidence="8" id="KW-1185">Reference proteome</keyword>
<protein>
    <recommendedName>
        <fullName evidence="6">Ribosomal RNA small subunit methyltransferase H</fullName>
        <ecNumber evidence="6">2.1.1.199</ecNumber>
    </recommendedName>
    <alternativeName>
        <fullName evidence="6">16S rRNA m(4)C1402 methyltransferase</fullName>
    </alternativeName>
    <alternativeName>
        <fullName evidence="6">rRNA (cytosine-N(4)-)-methyltransferase RsmH</fullName>
    </alternativeName>
</protein>
<dbReference type="Gene3D" id="1.10.150.170">
    <property type="entry name" value="Putative methyltransferase TM0872, insert domain"/>
    <property type="match status" value="1"/>
</dbReference>
<dbReference type="Pfam" id="PF01795">
    <property type="entry name" value="Methyltransf_5"/>
    <property type="match status" value="1"/>
</dbReference>
<dbReference type="SUPFAM" id="SSF81799">
    <property type="entry name" value="Putative methyltransferase TM0872, insert domain"/>
    <property type="match status" value="1"/>
</dbReference>
<dbReference type="NCBIfam" id="TIGR00006">
    <property type="entry name" value="16S rRNA (cytosine(1402)-N(4))-methyltransferase RsmH"/>
    <property type="match status" value="1"/>
</dbReference>
<evidence type="ECO:0000313" key="7">
    <source>
        <dbReference type="EMBL" id="SDV49598.1"/>
    </source>
</evidence>
<evidence type="ECO:0000256" key="1">
    <source>
        <dbReference type="ARBA" id="ARBA00010396"/>
    </source>
</evidence>
<dbReference type="EC" id="2.1.1.199" evidence="6"/>
<sequence>MHGFLLLLASRWTGGFGLCRREPRAGVRPGVWQHRFGRGVMSGNGTAHAHRSVLLDDAVDALVWRADGIYVDGTFGRGGHSRAILSRLGADGRLLAFDKDPQAIAEAATLNDARFEIVHDSFATLPDAASARGRTQVAGVLLDLGVSSPQIDDPARGFSFRFDGPLDMRMDSTRGESAADWLARASQEELTEVIRDYGEERFAVQIAKAIVARRADTARLGRLERTAELAEIVARAVKTRERGQNPATRTFQAIRIHVNQELADLQVALSAALQLLEHGGRLVVISFHSLEDRIVKRFMREHATPPAVDRRVPLRAADLPQPPLKLLGRLRAGDAEVEANPRARSAIMRIAEKVAA</sequence>
<dbReference type="PANTHER" id="PTHR11265">
    <property type="entry name" value="S-ADENOSYL-METHYLTRANSFERASE MRAW"/>
    <property type="match status" value="1"/>
</dbReference>